<reference evidence="1" key="1">
    <citation type="journal article" date="2021" name="Environ. Microbiol.">
        <title>Gene family expansions and transcriptome signatures uncover fungal adaptations to wood decay.</title>
        <authorList>
            <person name="Hage H."/>
            <person name="Miyauchi S."/>
            <person name="Viragh M."/>
            <person name="Drula E."/>
            <person name="Min B."/>
            <person name="Chaduli D."/>
            <person name="Navarro D."/>
            <person name="Favel A."/>
            <person name="Norest M."/>
            <person name="Lesage-Meessen L."/>
            <person name="Balint B."/>
            <person name="Merenyi Z."/>
            <person name="de Eugenio L."/>
            <person name="Morin E."/>
            <person name="Martinez A.T."/>
            <person name="Baldrian P."/>
            <person name="Stursova M."/>
            <person name="Martinez M.J."/>
            <person name="Novotny C."/>
            <person name="Magnuson J.K."/>
            <person name="Spatafora J.W."/>
            <person name="Maurice S."/>
            <person name="Pangilinan J."/>
            <person name="Andreopoulos W."/>
            <person name="LaButti K."/>
            <person name="Hundley H."/>
            <person name="Na H."/>
            <person name="Kuo A."/>
            <person name="Barry K."/>
            <person name="Lipzen A."/>
            <person name="Henrissat B."/>
            <person name="Riley R."/>
            <person name="Ahrendt S."/>
            <person name="Nagy L.G."/>
            <person name="Grigoriev I.V."/>
            <person name="Martin F."/>
            <person name="Rosso M.N."/>
        </authorList>
    </citation>
    <scope>NUCLEOTIDE SEQUENCE</scope>
    <source>
        <strain evidence="1">CBS 384.51</strain>
    </source>
</reference>
<organism evidence="1 2">
    <name type="scientific">Irpex rosettiformis</name>
    <dbReference type="NCBI Taxonomy" id="378272"/>
    <lineage>
        <taxon>Eukaryota</taxon>
        <taxon>Fungi</taxon>
        <taxon>Dikarya</taxon>
        <taxon>Basidiomycota</taxon>
        <taxon>Agaricomycotina</taxon>
        <taxon>Agaricomycetes</taxon>
        <taxon>Polyporales</taxon>
        <taxon>Irpicaceae</taxon>
        <taxon>Irpex</taxon>
    </lineage>
</organism>
<name>A0ACB8UF73_9APHY</name>
<sequence length="175" mass="20182">MNPAYVYAKISDISFWNRLKVYNCRQNLAFYRSSVTDVALNVRLTQHSHPDELEQSMVIHIRMLSSEEPTNYNSLRTVVKRRCILNMLCPMLKCEGKITFMLHECDYSYSASKSHTLPGCLGLSYICDEGKRPYSGSYLTEPKIVPYSPPELLRKNIYANSAGVSQVQLRILFHY</sequence>
<dbReference type="Proteomes" id="UP001055072">
    <property type="component" value="Unassembled WGS sequence"/>
</dbReference>
<evidence type="ECO:0000313" key="2">
    <source>
        <dbReference type="Proteomes" id="UP001055072"/>
    </source>
</evidence>
<comment type="caution">
    <text evidence="1">The sequence shown here is derived from an EMBL/GenBank/DDBJ whole genome shotgun (WGS) entry which is preliminary data.</text>
</comment>
<dbReference type="EMBL" id="MU274902">
    <property type="protein sequence ID" value="KAI0092997.1"/>
    <property type="molecule type" value="Genomic_DNA"/>
</dbReference>
<keyword evidence="2" id="KW-1185">Reference proteome</keyword>
<accession>A0ACB8UF73</accession>
<evidence type="ECO:0000313" key="1">
    <source>
        <dbReference type="EMBL" id="KAI0092997.1"/>
    </source>
</evidence>
<protein>
    <submittedName>
        <fullName evidence="1">Uncharacterized protein</fullName>
    </submittedName>
</protein>
<proteinExistence type="predicted"/>
<gene>
    <name evidence="1" type="ORF">BDY19DRAFT_401620</name>
</gene>